<protein>
    <recommendedName>
        <fullName evidence="4 24">Diacylglycerol kinase</fullName>
        <ecNumber evidence="3 24">2.7.1.107</ecNumber>
    </recommendedName>
</protein>
<feature type="binding site" evidence="23">
    <location>
        <position position="32"/>
    </location>
    <ligand>
        <name>a divalent metal cation</name>
        <dbReference type="ChEBI" id="CHEBI:60240"/>
    </ligand>
</feature>
<reference evidence="26 27" key="1">
    <citation type="submission" date="2019-02" db="EMBL/GenBank/DDBJ databases">
        <title>Complete Genome Sequence and Methylome Analysis of Sphaerotilus natans subsp. sulfidivorans D-507.</title>
        <authorList>
            <person name="Fomenkov A."/>
            <person name="Gridneva E."/>
            <person name="Smolyakov D."/>
            <person name="Dubinina G."/>
            <person name="Vincze T."/>
            <person name="Grabovich M."/>
            <person name="Roberts R.J."/>
        </authorList>
    </citation>
    <scope>NUCLEOTIDE SEQUENCE [LARGE SCALE GENOMIC DNA]</scope>
    <source>
        <strain evidence="26 27">D-507</strain>
    </source>
</reference>
<dbReference type="RefSeq" id="WP_149503215.1">
    <property type="nucleotide sequence ID" value="NZ_CP035708.1"/>
</dbReference>
<comment type="subcellular location">
    <subcellularLocation>
        <location evidence="1 24">Cell inner membrane</location>
        <topology evidence="1 24">Multi-pass membrane protein</topology>
    </subcellularLocation>
</comment>
<keyword evidence="11 22" id="KW-0547">Nucleotide-binding</keyword>
<evidence type="ECO:0000256" key="16">
    <source>
        <dbReference type="ARBA" id="ARBA00023098"/>
    </source>
</evidence>
<dbReference type="GO" id="GO:0005886">
    <property type="term" value="C:plasma membrane"/>
    <property type="evidence" value="ECO:0007669"/>
    <property type="project" value="UniProtKB-SubCell"/>
</dbReference>
<dbReference type="InterPro" id="IPR033718">
    <property type="entry name" value="DAGK_prok"/>
</dbReference>
<keyword evidence="14 23" id="KW-0460">Magnesium</keyword>
<evidence type="ECO:0000256" key="1">
    <source>
        <dbReference type="ARBA" id="ARBA00004429"/>
    </source>
</evidence>
<feature type="binding site" evidence="21">
    <location>
        <begin position="34"/>
        <end position="38"/>
    </location>
    <ligand>
        <name>substrate</name>
    </ligand>
</feature>
<evidence type="ECO:0000256" key="23">
    <source>
        <dbReference type="PIRSR" id="PIRSR600829-4"/>
    </source>
</evidence>
<dbReference type="Proteomes" id="UP000323522">
    <property type="component" value="Chromosome"/>
</dbReference>
<dbReference type="AlphaFoldDB" id="A0A5C1PXF3"/>
<dbReference type="GO" id="GO:0004143">
    <property type="term" value="F:ATP-dependent diacylglycerol kinase activity"/>
    <property type="evidence" value="ECO:0007669"/>
    <property type="project" value="UniProtKB-EC"/>
</dbReference>
<evidence type="ECO:0000313" key="28">
    <source>
        <dbReference type="Proteomes" id="UP001549111"/>
    </source>
</evidence>
<evidence type="ECO:0000256" key="2">
    <source>
        <dbReference type="ARBA" id="ARBA00005967"/>
    </source>
</evidence>
<evidence type="ECO:0000256" key="24">
    <source>
        <dbReference type="RuleBase" id="RU363065"/>
    </source>
</evidence>
<keyword evidence="17 24" id="KW-0472">Membrane</keyword>
<keyword evidence="13 22" id="KW-0067">ATP-binding</keyword>
<keyword evidence="16 24" id="KW-0443">Lipid metabolism</keyword>
<keyword evidence="9 24" id="KW-0812">Transmembrane</keyword>
<feature type="binding site" evidence="22">
    <location>
        <begin position="98"/>
        <end position="99"/>
    </location>
    <ligand>
        <name>ATP</name>
        <dbReference type="ChEBI" id="CHEBI:30616"/>
    </ligand>
</feature>
<dbReference type="PROSITE" id="PS01069">
    <property type="entry name" value="DAGK_PROKAR"/>
    <property type="match status" value="1"/>
</dbReference>
<feature type="binding site" evidence="22">
    <location>
        <position position="32"/>
    </location>
    <ligand>
        <name>ATP</name>
        <dbReference type="ChEBI" id="CHEBI:30616"/>
    </ligand>
</feature>
<evidence type="ECO:0000256" key="21">
    <source>
        <dbReference type="PIRSR" id="PIRSR600829-2"/>
    </source>
</evidence>
<dbReference type="KEGG" id="snn:EWH46_06620"/>
<evidence type="ECO:0000256" key="13">
    <source>
        <dbReference type="ARBA" id="ARBA00022840"/>
    </source>
</evidence>
<keyword evidence="7 24" id="KW-0997">Cell inner membrane</keyword>
<evidence type="ECO:0000313" key="26">
    <source>
        <dbReference type="EMBL" id="QEN00483.1"/>
    </source>
</evidence>
<evidence type="ECO:0000256" key="17">
    <source>
        <dbReference type="ARBA" id="ARBA00023136"/>
    </source>
</evidence>
<sequence length="127" mass="13850">MDNPHKGRTGLDRIRHAAGYSLQGLIGAYRHESAFRQELWLAALMLPLAFWLGRTWVEVALLAGSVVMVMVVELLNSAVEATVDRISFDLHELAKRAKDYGSAAVFLALALCGGIWAAALWSRLTGG</sequence>
<keyword evidence="8 24" id="KW-0808">Transferase</keyword>
<feature type="transmembrane region" description="Helical" evidence="24">
    <location>
        <begin position="59"/>
        <end position="79"/>
    </location>
</feature>
<dbReference type="Gene3D" id="1.10.287.3610">
    <property type="match status" value="1"/>
</dbReference>
<feature type="binding site" evidence="22">
    <location>
        <position position="20"/>
    </location>
    <ligand>
        <name>ATP</name>
        <dbReference type="ChEBI" id="CHEBI:30616"/>
    </ligand>
</feature>
<feature type="binding site" evidence="21">
    <location>
        <position position="73"/>
    </location>
    <ligand>
        <name>substrate</name>
    </ligand>
</feature>
<dbReference type="CDD" id="cd14264">
    <property type="entry name" value="DAGK_IM"/>
    <property type="match status" value="1"/>
</dbReference>
<evidence type="ECO:0000256" key="10">
    <source>
        <dbReference type="ARBA" id="ARBA00022723"/>
    </source>
</evidence>
<keyword evidence="15 24" id="KW-1133">Transmembrane helix</keyword>
<dbReference type="InterPro" id="IPR000829">
    <property type="entry name" value="DAGK"/>
</dbReference>
<comment type="caution">
    <text evidence="24">Lacks conserved residue(s) required for the propagation of feature annotation.</text>
</comment>
<organism evidence="26 27">
    <name type="scientific">Sphaerotilus sulfidivorans</name>
    <dbReference type="NCBI Taxonomy" id="639200"/>
    <lineage>
        <taxon>Bacteria</taxon>
        <taxon>Pseudomonadati</taxon>
        <taxon>Pseudomonadota</taxon>
        <taxon>Betaproteobacteria</taxon>
        <taxon>Burkholderiales</taxon>
        <taxon>Sphaerotilaceae</taxon>
        <taxon>Sphaerotilus</taxon>
    </lineage>
</organism>
<evidence type="ECO:0000256" key="9">
    <source>
        <dbReference type="ARBA" id="ARBA00022692"/>
    </source>
</evidence>
<feature type="binding site" evidence="22">
    <location>
        <position position="13"/>
    </location>
    <ligand>
        <name>ATP</name>
        <dbReference type="ChEBI" id="CHEBI:30616"/>
    </ligand>
</feature>
<dbReference type="Pfam" id="PF01219">
    <property type="entry name" value="DAGK_prokar"/>
    <property type="match status" value="1"/>
</dbReference>
<feature type="binding site" evidence="21">
    <location>
        <begin position="116"/>
        <end position="121"/>
    </location>
    <ligand>
        <name>substrate</name>
    </ligand>
</feature>
<feature type="transmembrane region" description="Helical" evidence="24">
    <location>
        <begin position="100"/>
        <end position="121"/>
    </location>
</feature>
<dbReference type="GO" id="GO:0006654">
    <property type="term" value="P:phosphatidic acid biosynthetic process"/>
    <property type="evidence" value="ECO:0007669"/>
    <property type="project" value="InterPro"/>
</dbReference>
<evidence type="ECO:0000256" key="6">
    <source>
        <dbReference type="ARBA" id="ARBA00022516"/>
    </source>
</evidence>
<evidence type="ECO:0000256" key="19">
    <source>
        <dbReference type="ARBA" id="ARBA00023264"/>
    </source>
</evidence>
<keyword evidence="19 24" id="KW-1208">Phospholipid metabolism</keyword>
<keyword evidence="28" id="KW-1185">Reference proteome</keyword>
<dbReference type="PANTHER" id="PTHR34299:SF1">
    <property type="entry name" value="DIACYLGLYCEROL KINASE"/>
    <property type="match status" value="1"/>
</dbReference>
<evidence type="ECO:0000256" key="12">
    <source>
        <dbReference type="ARBA" id="ARBA00022777"/>
    </source>
</evidence>
<dbReference type="EMBL" id="CP035708">
    <property type="protein sequence ID" value="QEN00483.1"/>
    <property type="molecule type" value="Genomic_DNA"/>
</dbReference>
<comment type="similarity">
    <text evidence="2 24">Belongs to the bacterial diacylglycerol kinase family.</text>
</comment>
<dbReference type="EC" id="2.7.1.107" evidence="3 24"/>
<evidence type="ECO:0000256" key="22">
    <source>
        <dbReference type="PIRSR" id="PIRSR600829-3"/>
    </source>
</evidence>
<proteinExistence type="inferred from homology"/>
<dbReference type="Proteomes" id="UP001549111">
    <property type="component" value="Unassembled WGS sequence"/>
</dbReference>
<evidence type="ECO:0000313" key="27">
    <source>
        <dbReference type="Proteomes" id="UP000323522"/>
    </source>
</evidence>
<evidence type="ECO:0000256" key="4">
    <source>
        <dbReference type="ARBA" id="ARBA00017575"/>
    </source>
</evidence>
<gene>
    <name evidence="25" type="ORF">ABIC99_001529</name>
    <name evidence="26" type="ORF">EWH46_06620</name>
</gene>
<evidence type="ECO:0000256" key="3">
    <source>
        <dbReference type="ARBA" id="ARBA00012133"/>
    </source>
</evidence>
<keyword evidence="6" id="KW-0444">Lipid biosynthesis</keyword>
<feature type="binding site" evidence="23">
    <location>
        <position position="80"/>
    </location>
    <ligand>
        <name>a divalent metal cation</name>
        <dbReference type="ChEBI" id="CHEBI:60240"/>
    </ligand>
</feature>
<dbReference type="EMBL" id="JBEPLS010000004">
    <property type="protein sequence ID" value="MET3603738.1"/>
    <property type="molecule type" value="Genomic_DNA"/>
</dbReference>
<feature type="active site" description="Proton acceptor" evidence="20">
    <location>
        <position position="73"/>
    </location>
</feature>
<dbReference type="GO" id="GO:0046872">
    <property type="term" value="F:metal ion binding"/>
    <property type="evidence" value="ECO:0007669"/>
    <property type="project" value="UniProtKB-KW"/>
</dbReference>
<feature type="binding site" evidence="21">
    <location>
        <position position="13"/>
    </location>
    <ligand>
        <name>substrate</name>
    </ligand>
</feature>
<feature type="binding site" evidence="22">
    <location>
        <position position="80"/>
    </location>
    <ligand>
        <name>ATP</name>
        <dbReference type="ChEBI" id="CHEBI:30616"/>
    </ligand>
</feature>
<dbReference type="GO" id="GO:0005524">
    <property type="term" value="F:ATP binding"/>
    <property type="evidence" value="ECO:0007669"/>
    <property type="project" value="UniProtKB-KW"/>
</dbReference>
<evidence type="ECO:0000256" key="20">
    <source>
        <dbReference type="PIRSR" id="PIRSR600829-1"/>
    </source>
</evidence>
<reference evidence="25 28" key="2">
    <citation type="submission" date="2024-06" db="EMBL/GenBank/DDBJ databases">
        <title>Genomic Encyclopedia of Type Strains, Phase IV (KMG-IV): sequencing the most valuable type-strain genomes for metagenomic binning, comparative biology and taxonomic classification.</title>
        <authorList>
            <person name="Goeker M."/>
        </authorList>
    </citation>
    <scope>NUCLEOTIDE SEQUENCE [LARGE SCALE GENOMIC DNA]</scope>
    <source>
        <strain evidence="25 28">D-501</strain>
    </source>
</reference>
<evidence type="ECO:0000256" key="14">
    <source>
        <dbReference type="ARBA" id="ARBA00022842"/>
    </source>
</evidence>
<comment type="catalytic activity">
    <reaction evidence="24">
        <text>a 1,2-diacyl-sn-glycerol + ATP = a 1,2-diacyl-sn-glycero-3-phosphate + ADP + H(+)</text>
        <dbReference type="Rhea" id="RHEA:10272"/>
        <dbReference type="ChEBI" id="CHEBI:15378"/>
        <dbReference type="ChEBI" id="CHEBI:17815"/>
        <dbReference type="ChEBI" id="CHEBI:30616"/>
        <dbReference type="ChEBI" id="CHEBI:58608"/>
        <dbReference type="ChEBI" id="CHEBI:456216"/>
        <dbReference type="EC" id="2.7.1.107"/>
    </reaction>
</comment>
<dbReference type="OrthoDB" id="9796011at2"/>
<name>A0A5C1PXF3_9BURK</name>
<evidence type="ECO:0000256" key="15">
    <source>
        <dbReference type="ARBA" id="ARBA00022989"/>
    </source>
</evidence>
<evidence type="ECO:0000256" key="5">
    <source>
        <dbReference type="ARBA" id="ARBA00022475"/>
    </source>
</evidence>
<evidence type="ECO:0000256" key="18">
    <source>
        <dbReference type="ARBA" id="ARBA00023209"/>
    </source>
</evidence>
<comment type="function">
    <text evidence="24">Catalyzes the ATP-dependent phosphorylation of sn-l,2-diacylglycerol (DAG) to phosphatidic acid. Involved in the recycling of diacylglycerol produced as a by-product during membrane-derived oligosaccharide (MDO) biosynthesis.</text>
</comment>
<evidence type="ECO:0000256" key="7">
    <source>
        <dbReference type="ARBA" id="ARBA00022519"/>
    </source>
</evidence>
<evidence type="ECO:0000256" key="8">
    <source>
        <dbReference type="ARBA" id="ARBA00022679"/>
    </source>
</evidence>
<keyword evidence="18" id="KW-0594">Phospholipid biosynthesis</keyword>
<evidence type="ECO:0000313" key="25">
    <source>
        <dbReference type="EMBL" id="MET3603738.1"/>
    </source>
</evidence>
<accession>A0A5C1PXF3</accession>
<keyword evidence="10 23" id="KW-0479">Metal-binding</keyword>
<comment type="cofactor">
    <cofactor evidence="23">
        <name>Mg(2+)</name>
        <dbReference type="ChEBI" id="CHEBI:18420"/>
    </cofactor>
    <text evidence="23">Mn(2+), Zn(2+), Cd(2+) and Co(2+) support activity to lesser extents.</text>
</comment>
<keyword evidence="5" id="KW-1003">Cell membrane</keyword>
<dbReference type="PANTHER" id="PTHR34299">
    <property type="entry name" value="DIACYLGLYCEROL KINASE"/>
    <property type="match status" value="1"/>
</dbReference>
<dbReference type="InterPro" id="IPR036945">
    <property type="entry name" value="DAGK_sf"/>
</dbReference>
<evidence type="ECO:0000256" key="11">
    <source>
        <dbReference type="ARBA" id="ARBA00022741"/>
    </source>
</evidence>
<feature type="binding site" evidence="21">
    <location>
        <position position="102"/>
    </location>
    <ligand>
        <name>substrate</name>
    </ligand>
</feature>
<keyword evidence="12 24" id="KW-0418">Kinase</keyword>